<dbReference type="PANTHER" id="PTHR36349:SF2">
    <property type="entry name" value="PROTEIN CLAVATA 3"/>
    <property type="match status" value="1"/>
</dbReference>
<keyword evidence="5" id="KW-0221">Differentiation</keyword>
<dbReference type="EMBL" id="LRBV02000001">
    <property type="status" value="NOT_ANNOTATED_CDS"/>
    <property type="molecule type" value="Genomic_DNA"/>
</dbReference>
<keyword evidence="4" id="KW-0732">Signal</keyword>
<evidence type="ECO:0000313" key="7">
    <source>
        <dbReference type="EnsemblPlants" id="QL01p011158:mrna"/>
    </source>
</evidence>
<feature type="compositionally biased region" description="Basic and acidic residues" evidence="6">
    <location>
        <begin position="104"/>
        <end position="118"/>
    </location>
</feature>
<organism evidence="7 8">
    <name type="scientific">Quercus lobata</name>
    <name type="common">Valley oak</name>
    <dbReference type="NCBI Taxonomy" id="97700"/>
    <lineage>
        <taxon>Eukaryota</taxon>
        <taxon>Viridiplantae</taxon>
        <taxon>Streptophyta</taxon>
        <taxon>Embryophyta</taxon>
        <taxon>Tracheophyta</taxon>
        <taxon>Spermatophyta</taxon>
        <taxon>Magnoliopsida</taxon>
        <taxon>eudicotyledons</taxon>
        <taxon>Gunneridae</taxon>
        <taxon>Pentapetalae</taxon>
        <taxon>rosids</taxon>
        <taxon>fabids</taxon>
        <taxon>Fagales</taxon>
        <taxon>Fagaceae</taxon>
        <taxon>Quercus</taxon>
    </lineage>
</organism>
<proteinExistence type="inferred from homology"/>
<evidence type="ECO:0000256" key="2">
    <source>
        <dbReference type="ARBA" id="ARBA00005416"/>
    </source>
</evidence>
<dbReference type="AlphaFoldDB" id="A0A7N2QX77"/>
<keyword evidence="8" id="KW-1185">Reference proteome</keyword>
<keyword evidence="3" id="KW-0964">Secreted</keyword>
<dbReference type="InterPro" id="IPR044962">
    <property type="entry name" value="CLV3/ESR"/>
</dbReference>
<dbReference type="GO" id="GO:0030154">
    <property type="term" value="P:cell differentiation"/>
    <property type="evidence" value="ECO:0007669"/>
    <property type="project" value="UniProtKB-KW"/>
</dbReference>
<evidence type="ECO:0000256" key="1">
    <source>
        <dbReference type="ARBA" id="ARBA00004613"/>
    </source>
</evidence>
<name>A0A7N2QX77_QUELO</name>
<dbReference type="Proteomes" id="UP000594261">
    <property type="component" value="Chromosome 1"/>
</dbReference>
<comment type="subcellular location">
    <subcellularLocation>
        <location evidence="1">Secreted</location>
    </subcellularLocation>
</comment>
<evidence type="ECO:0000256" key="4">
    <source>
        <dbReference type="ARBA" id="ARBA00022729"/>
    </source>
</evidence>
<evidence type="ECO:0000313" key="8">
    <source>
        <dbReference type="Proteomes" id="UP000594261"/>
    </source>
</evidence>
<evidence type="ECO:0000256" key="6">
    <source>
        <dbReference type="SAM" id="MobiDB-lite"/>
    </source>
</evidence>
<reference evidence="7 8" key="1">
    <citation type="journal article" date="2016" name="G3 (Bethesda)">
        <title>First Draft Assembly and Annotation of the Genome of a California Endemic Oak Quercus lobata Nee (Fagaceae).</title>
        <authorList>
            <person name="Sork V.L."/>
            <person name="Fitz-Gibbon S.T."/>
            <person name="Puiu D."/>
            <person name="Crepeau M."/>
            <person name="Gugger P.F."/>
            <person name="Sherman R."/>
            <person name="Stevens K."/>
            <person name="Langley C.H."/>
            <person name="Pellegrini M."/>
            <person name="Salzberg S.L."/>
        </authorList>
    </citation>
    <scope>NUCLEOTIDE SEQUENCE [LARGE SCALE GENOMIC DNA]</scope>
    <source>
        <strain evidence="7 8">cv. SW786</strain>
    </source>
</reference>
<accession>A0A7N2QX77</accession>
<feature type="region of interest" description="Disordered" evidence="6">
    <location>
        <begin position="94"/>
        <end position="118"/>
    </location>
</feature>
<evidence type="ECO:0000256" key="3">
    <source>
        <dbReference type="ARBA" id="ARBA00022525"/>
    </source>
</evidence>
<protein>
    <submittedName>
        <fullName evidence="7">Uncharacterized protein</fullName>
    </submittedName>
</protein>
<dbReference type="Gramene" id="QL01p011158:mrna">
    <property type="protein sequence ID" value="QL01p011158:mrna"/>
    <property type="gene ID" value="QL01p011158"/>
</dbReference>
<dbReference type="GO" id="GO:0033612">
    <property type="term" value="F:receptor serine/threonine kinase binding"/>
    <property type="evidence" value="ECO:0007669"/>
    <property type="project" value="InterPro"/>
</dbReference>
<comment type="similarity">
    <text evidence="2">Belongs to the CLV3/ESR signal peptide family.</text>
</comment>
<reference evidence="7" key="2">
    <citation type="submission" date="2021-01" db="UniProtKB">
        <authorList>
            <consortium name="EnsemblPlants"/>
        </authorList>
    </citation>
    <scope>IDENTIFICATION</scope>
</reference>
<dbReference type="EnsemblPlants" id="QL01p011158:mrna">
    <property type="protein sequence ID" value="QL01p011158:mrna"/>
    <property type="gene ID" value="QL01p011158"/>
</dbReference>
<dbReference type="PANTHER" id="PTHR36349">
    <property type="entry name" value="PROTEIN CLAVATA 3"/>
    <property type="match status" value="1"/>
</dbReference>
<dbReference type="GO" id="GO:0005576">
    <property type="term" value="C:extracellular region"/>
    <property type="evidence" value="ECO:0007669"/>
    <property type="project" value="UniProtKB-SubCell"/>
</dbReference>
<evidence type="ECO:0000256" key="5">
    <source>
        <dbReference type="ARBA" id="ARBA00022782"/>
    </source>
</evidence>
<dbReference type="OMA" id="HAEHRCF"/>
<sequence>MHIISSPVLIPAVFYPLVSLSAKFCYALPYRSSSSGQVLDCNTGYGCFYTKPSVSLKTQNRKVLAGLEEKRESVKVGLQGSPTSVNGGSFVGYELRNVPSGPDPLHHNRASPEKPRTP</sequence>
<dbReference type="InParanoid" id="A0A7N2QX77"/>